<dbReference type="PANTHER" id="PTHR35585:SF1">
    <property type="entry name" value="HHE DOMAIN PROTEIN (AFU_ORTHOLOGUE AFUA_4G00730)"/>
    <property type="match status" value="1"/>
</dbReference>
<dbReference type="CDD" id="cd12108">
    <property type="entry name" value="Hr-like"/>
    <property type="match status" value="1"/>
</dbReference>
<reference evidence="2 3" key="1">
    <citation type="submission" date="2017-01" db="EMBL/GenBank/DDBJ databases">
        <title>Complete genome of Lacinutrix venerupis DOK2-8 isolated from seawater in Dokdo.</title>
        <authorList>
            <person name="Chi W.-J."/>
            <person name="Kim J.H."/>
        </authorList>
    </citation>
    <scope>NUCLEOTIDE SEQUENCE [LARGE SCALE GENOMIC DNA]</scope>
    <source>
        <strain evidence="2 3">DOK2-8</strain>
    </source>
</reference>
<dbReference type="Proteomes" id="UP000187506">
    <property type="component" value="Chromosome"/>
</dbReference>
<organism evidence="2 3">
    <name type="scientific">Lacinutrix venerupis</name>
    <dbReference type="NCBI Taxonomy" id="1486034"/>
    <lineage>
        <taxon>Bacteria</taxon>
        <taxon>Pseudomonadati</taxon>
        <taxon>Bacteroidota</taxon>
        <taxon>Flavobacteriia</taxon>
        <taxon>Flavobacteriales</taxon>
        <taxon>Flavobacteriaceae</taxon>
        <taxon>Lacinutrix</taxon>
    </lineage>
</organism>
<name>A0AAC9LL66_9FLAO</name>
<dbReference type="Gene3D" id="1.20.120.520">
    <property type="entry name" value="nmb1532 protein domain like"/>
    <property type="match status" value="1"/>
</dbReference>
<dbReference type="EMBL" id="CP019352">
    <property type="protein sequence ID" value="APY00831.1"/>
    <property type="molecule type" value="Genomic_DNA"/>
</dbReference>
<dbReference type="InterPro" id="IPR012312">
    <property type="entry name" value="Hemerythrin-like"/>
</dbReference>
<dbReference type="AlphaFoldDB" id="A0AAC9LL66"/>
<dbReference type="PANTHER" id="PTHR35585">
    <property type="entry name" value="HHE DOMAIN PROTEIN (AFU_ORTHOLOGUE AFUA_4G00730)"/>
    <property type="match status" value="1"/>
</dbReference>
<dbReference type="RefSeq" id="WP_076733735.1">
    <property type="nucleotide sequence ID" value="NZ_CP019352.1"/>
</dbReference>
<dbReference type="KEGG" id="lvn:BWR22_11080"/>
<gene>
    <name evidence="2" type="ORF">BWR22_11080</name>
</gene>
<proteinExistence type="predicted"/>
<feature type="domain" description="Hemerythrin-like" evidence="1">
    <location>
        <begin position="3"/>
        <end position="120"/>
    </location>
</feature>
<protein>
    <submittedName>
        <fullName evidence="2">Hemerythrin</fullName>
    </submittedName>
</protein>
<evidence type="ECO:0000313" key="3">
    <source>
        <dbReference type="Proteomes" id="UP000187506"/>
    </source>
</evidence>
<accession>A0AAC9LL66</accession>
<sequence>MNIFEALRKDHDIQRELLKKLVETSGDTKERDDIFKKVKKELVIHEDGEERYFYIPLIDDDLTQEQARHAIAEHHEIDELLEQLEEMDYDSPGWLKIAKKLKHDVEHHLEDEERTIFQMAGKVLTEKEKASLSKEYQDYIKSQR</sequence>
<evidence type="ECO:0000313" key="2">
    <source>
        <dbReference type="EMBL" id="APY00831.1"/>
    </source>
</evidence>
<evidence type="ECO:0000259" key="1">
    <source>
        <dbReference type="Pfam" id="PF01814"/>
    </source>
</evidence>
<dbReference type="Pfam" id="PF01814">
    <property type="entry name" value="Hemerythrin"/>
    <property type="match status" value="1"/>
</dbReference>
<keyword evidence="3" id="KW-1185">Reference proteome</keyword>